<dbReference type="PANTHER" id="PTHR12223">
    <property type="entry name" value="VESICULAR MANNOSE-BINDING LECTIN"/>
    <property type="match status" value="1"/>
</dbReference>
<organism evidence="9 10">
    <name type="scientific">Dioszegia hungarica</name>
    <dbReference type="NCBI Taxonomy" id="4972"/>
    <lineage>
        <taxon>Eukaryota</taxon>
        <taxon>Fungi</taxon>
        <taxon>Dikarya</taxon>
        <taxon>Basidiomycota</taxon>
        <taxon>Agaricomycotina</taxon>
        <taxon>Tremellomycetes</taxon>
        <taxon>Tremellales</taxon>
        <taxon>Bulleribasidiaceae</taxon>
        <taxon>Dioszegia</taxon>
    </lineage>
</organism>
<dbReference type="SUPFAM" id="SSF49899">
    <property type="entry name" value="Concanavalin A-like lectins/glucanases"/>
    <property type="match status" value="1"/>
</dbReference>
<reference evidence="9" key="1">
    <citation type="journal article" date="2022" name="G3 (Bethesda)">
        <title>High quality genome of the basidiomycete yeast Dioszegia hungarica PDD-24b-2 isolated from cloud water.</title>
        <authorList>
            <person name="Jarrige D."/>
            <person name="Haridas S."/>
            <person name="Bleykasten-Grosshans C."/>
            <person name="Joly M."/>
            <person name="Nadalig T."/>
            <person name="Sancelme M."/>
            <person name="Vuilleumier S."/>
            <person name="Grigoriev I.V."/>
            <person name="Amato P."/>
            <person name="Bringel F."/>
        </authorList>
    </citation>
    <scope>NUCLEOTIDE SEQUENCE</scope>
    <source>
        <strain evidence="9">PDD-24b-2</strain>
    </source>
</reference>
<dbReference type="InterPro" id="IPR005052">
    <property type="entry name" value="Lectin_leg"/>
</dbReference>
<dbReference type="FunFam" id="2.60.120.200:FF:000095">
    <property type="entry name" value="Lectin family integral membrane protein"/>
    <property type="match status" value="1"/>
</dbReference>
<dbReference type="InterPro" id="IPR013320">
    <property type="entry name" value="ConA-like_dom_sf"/>
</dbReference>
<evidence type="ECO:0000313" key="10">
    <source>
        <dbReference type="Proteomes" id="UP001164286"/>
    </source>
</evidence>
<dbReference type="GO" id="GO:0005537">
    <property type="term" value="F:D-mannose binding"/>
    <property type="evidence" value="ECO:0007669"/>
    <property type="project" value="TreeGrafter"/>
</dbReference>
<proteinExistence type="predicted"/>
<sequence length="344" mass="38291">MRPFATLALTLALVRDVLAGGDDASADSFSHMIEKVNNLRTHSLAPPYVDSDLQNRWWDFGADTIINTNKHVRLVQDKPSQNGYLWSRMPLSVMNWQIEFEFKVDGSAHNIYGDGFALWISKDRAKVGPVFGSVDYFTGLGIFFDTYANSRHSYSWPRISAMMGDGKTKYDHDNDNADNEIGGCSEHFRRRDFPTKARLTYLKSSLLQLQVMTRHHDEWSTCFEIEAKLPDQPYIGFTAATGDVSDDHDIITVTTNSITLTPEHRPHSSNSASGQKVGGAVQAPMAVPTDAAGKKVKRKTKSGSGGAANAFLFVLKMIGVLAFIAFAWAALRTYNAQQKSKRTW</sequence>
<evidence type="ECO:0000256" key="2">
    <source>
        <dbReference type="ARBA" id="ARBA00022692"/>
    </source>
</evidence>
<evidence type="ECO:0000256" key="5">
    <source>
        <dbReference type="ARBA" id="ARBA00023136"/>
    </source>
</evidence>
<keyword evidence="4 6" id="KW-1133">Transmembrane helix</keyword>
<dbReference type="RefSeq" id="XP_052943703.1">
    <property type="nucleotide sequence ID" value="XM_053090177.1"/>
</dbReference>
<dbReference type="Pfam" id="PF03388">
    <property type="entry name" value="Lectin_leg-like"/>
    <property type="match status" value="1"/>
</dbReference>
<dbReference type="CDD" id="cd07308">
    <property type="entry name" value="lectin_leg-like"/>
    <property type="match status" value="1"/>
</dbReference>
<evidence type="ECO:0000256" key="6">
    <source>
        <dbReference type="SAM" id="Phobius"/>
    </source>
</evidence>
<dbReference type="PANTHER" id="PTHR12223:SF45">
    <property type="entry name" value="RE50040P"/>
    <property type="match status" value="1"/>
</dbReference>
<dbReference type="InterPro" id="IPR051136">
    <property type="entry name" value="Intracellular_Lectin-GPT"/>
</dbReference>
<dbReference type="PROSITE" id="PS51328">
    <property type="entry name" value="L_LECTIN_LIKE"/>
    <property type="match status" value="1"/>
</dbReference>
<keyword evidence="5 6" id="KW-0472">Membrane</keyword>
<evidence type="ECO:0000313" key="9">
    <source>
        <dbReference type="EMBL" id="KAI9633926.1"/>
    </source>
</evidence>
<dbReference type="AlphaFoldDB" id="A0AA38H6X9"/>
<keyword evidence="2 6" id="KW-0812">Transmembrane</keyword>
<feature type="domain" description="L-type lectin-like" evidence="8">
    <location>
        <begin position="36"/>
        <end position="258"/>
    </location>
</feature>
<dbReference type="GO" id="GO:0000139">
    <property type="term" value="C:Golgi membrane"/>
    <property type="evidence" value="ECO:0007669"/>
    <property type="project" value="TreeGrafter"/>
</dbReference>
<feature type="transmembrane region" description="Helical" evidence="6">
    <location>
        <begin position="310"/>
        <end position="331"/>
    </location>
</feature>
<gene>
    <name evidence="9" type="ORF">MKK02DRAFT_38598</name>
</gene>
<dbReference type="EMBL" id="JAKWFO010000008">
    <property type="protein sequence ID" value="KAI9633926.1"/>
    <property type="molecule type" value="Genomic_DNA"/>
</dbReference>
<feature type="chain" id="PRO_5041282196" evidence="7">
    <location>
        <begin position="20"/>
        <end position="344"/>
    </location>
</feature>
<dbReference type="GeneID" id="77729382"/>
<feature type="signal peptide" evidence="7">
    <location>
        <begin position="1"/>
        <end position="19"/>
    </location>
</feature>
<evidence type="ECO:0000256" key="1">
    <source>
        <dbReference type="ARBA" id="ARBA00004479"/>
    </source>
</evidence>
<dbReference type="Proteomes" id="UP001164286">
    <property type="component" value="Unassembled WGS sequence"/>
</dbReference>
<dbReference type="GO" id="GO:0006888">
    <property type="term" value="P:endoplasmic reticulum to Golgi vesicle-mediated transport"/>
    <property type="evidence" value="ECO:0007669"/>
    <property type="project" value="TreeGrafter"/>
</dbReference>
<dbReference type="GO" id="GO:0005793">
    <property type="term" value="C:endoplasmic reticulum-Golgi intermediate compartment"/>
    <property type="evidence" value="ECO:0007669"/>
    <property type="project" value="TreeGrafter"/>
</dbReference>
<evidence type="ECO:0000256" key="4">
    <source>
        <dbReference type="ARBA" id="ARBA00022989"/>
    </source>
</evidence>
<comment type="caution">
    <text evidence="9">The sequence shown here is derived from an EMBL/GenBank/DDBJ whole genome shotgun (WGS) entry which is preliminary data.</text>
</comment>
<evidence type="ECO:0000256" key="7">
    <source>
        <dbReference type="SAM" id="SignalP"/>
    </source>
</evidence>
<keyword evidence="3 7" id="KW-0732">Signal</keyword>
<name>A0AA38H6X9_9TREE</name>
<evidence type="ECO:0000256" key="3">
    <source>
        <dbReference type="ARBA" id="ARBA00022729"/>
    </source>
</evidence>
<evidence type="ECO:0000259" key="8">
    <source>
        <dbReference type="PROSITE" id="PS51328"/>
    </source>
</evidence>
<comment type="subcellular location">
    <subcellularLocation>
        <location evidence="1">Membrane</location>
        <topology evidence="1">Single-pass type I membrane protein</topology>
    </subcellularLocation>
</comment>
<keyword evidence="10" id="KW-1185">Reference proteome</keyword>
<protein>
    <submittedName>
        <fullName evidence="9">Lectin</fullName>
    </submittedName>
</protein>
<dbReference type="Gene3D" id="2.60.120.200">
    <property type="match status" value="1"/>
</dbReference>
<dbReference type="GO" id="GO:0005789">
    <property type="term" value="C:endoplasmic reticulum membrane"/>
    <property type="evidence" value="ECO:0007669"/>
    <property type="project" value="TreeGrafter"/>
</dbReference>
<accession>A0AA38H6X9</accession>
<dbReference type="GO" id="GO:0030134">
    <property type="term" value="C:COPII-coated ER to Golgi transport vesicle"/>
    <property type="evidence" value="ECO:0007669"/>
    <property type="project" value="TreeGrafter"/>
</dbReference>